<proteinExistence type="predicted"/>
<sequence length="160" mass="17260">KDSPQRLKVAQAIVRHGFSVDGPGVIKCGNIRIPLKSLGTALDIDRRTVRATTEDICDNSDLCDFFKLLKPAGPSLEGVRRVLGYGVVTIMVESPDSPGIISAVTSMIAGRGIPIRQVLAEDVAIYEEPCLKVITEEPLPGSVIKNLSDIRGVRKVIIDK</sequence>
<comment type="caution">
    <text evidence="2">The sequence shown here is derived from an EMBL/GenBank/DDBJ whole genome shotgun (WGS) entry which is preliminary data.</text>
</comment>
<dbReference type="SUPFAM" id="SSF55021">
    <property type="entry name" value="ACT-like"/>
    <property type="match status" value="1"/>
</dbReference>
<protein>
    <recommendedName>
        <fullName evidence="1">ACT domain-containing protein</fullName>
    </recommendedName>
</protein>
<evidence type="ECO:0000313" key="2">
    <source>
        <dbReference type="EMBL" id="GAG95680.1"/>
    </source>
</evidence>
<dbReference type="AlphaFoldDB" id="X1BKY0"/>
<organism evidence="2">
    <name type="scientific">marine sediment metagenome</name>
    <dbReference type="NCBI Taxonomy" id="412755"/>
    <lineage>
        <taxon>unclassified sequences</taxon>
        <taxon>metagenomes</taxon>
        <taxon>ecological metagenomes</taxon>
    </lineage>
</organism>
<feature type="domain" description="ACT" evidence="1">
    <location>
        <begin position="89"/>
        <end position="160"/>
    </location>
</feature>
<dbReference type="PROSITE" id="PS51671">
    <property type="entry name" value="ACT"/>
    <property type="match status" value="1"/>
</dbReference>
<dbReference type="InterPro" id="IPR014424">
    <property type="entry name" value="UCP004897_ACT"/>
</dbReference>
<gene>
    <name evidence="2" type="ORF">S01H4_38972</name>
</gene>
<dbReference type="PIRSF" id="PIRSF004897">
    <property type="entry name" value="UCP004897_ACT"/>
    <property type="match status" value="1"/>
</dbReference>
<dbReference type="InterPro" id="IPR045865">
    <property type="entry name" value="ACT-like_dom_sf"/>
</dbReference>
<accession>X1BKY0</accession>
<dbReference type="EMBL" id="BART01021062">
    <property type="protein sequence ID" value="GAG95680.1"/>
    <property type="molecule type" value="Genomic_DNA"/>
</dbReference>
<evidence type="ECO:0000259" key="1">
    <source>
        <dbReference type="PROSITE" id="PS51671"/>
    </source>
</evidence>
<name>X1BKY0_9ZZZZ</name>
<dbReference type="InterPro" id="IPR002912">
    <property type="entry name" value="ACT_dom"/>
</dbReference>
<reference evidence="2" key="1">
    <citation type="journal article" date="2014" name="Front. Microbiol.">
        <title>High frequency of phylogenetically diverse reductive dehalogenase-homologous genes in deep subseafloor sedimentary metagenomes.</title>
        <authorList>
            <person name="Kawai M."/>
            <person name="Futagami T."/>
            <person name="Toyoda A."/>
            <person name="Takaki Y."/>
            <person name="Nishi S."/>
            <person name="Hori S."/>
            <person name="Arai W."/>
            <person name="Tsubouchi T."/>
            <person name="Morono Y."/>
            <person name="Uchiyama I."/>
            <person name="Ito T."/>
            <person name="Fujiyama A."/>
            <person name="Inagaki F."/>
            <person name="Takami H."/>
        </authorList>
    </citation>
    <scope>NUCLEOTIDE SEQUENCE</scope>
    <source>
        <strain evidence="2">Expedition CK06-06</strain>
    </source>
</reference>
<feature type="non-terminal residue" evidence="2">
    <location>
        <position position="1"/>
    </location>
</feature>